<keyword evidence="1" id="KW-0812">Transmembrane</keyword>
<evidence type="ECO:0000313" key="2">
    <source>
        <dbReference type="EMBL" id="TCN87900.1"/>
    </source>
</evidence>
<protein>
    <submittedName>
        <fullName evidence="2">Uncharacterized protein</fullName>
    </submittedName>
</protein>
<dbReference type="AlphaFoldDB" id="A0A4R2FK95"/>
<accession>A0A4R2FK95</accession>
<organism evidence="2 3">
    <name type="scientific">Shewanella fodinae</name>
    <dbReference type="NCBI Taxonomy" id="552357"/>
    <lineage>
        <taxon>Bacteria</taxon>
        <taxon>Pseudomonadati</taxon>
        <taxon>Pseudomonadota</taxon>
        <taxon>Gammaproteobacteria</taxon>
        <taxon>Alteromonadales</taxon>
        <taxon>Shewanellaceae</taxon>
        <taxon>Shewanella</taxon>
    </lineage>
</organism>
<keyword evidence="1" id="KW-1133">Transmembrane helix</keyword>
<feature type="transmembrane region" description="Helical" evidence="1">
    <location>
        <begin position="20"/>
        <end position="44"/>
    </location>
</feature>
<dbReference type="EMBL" id="SLWF01000004">
    <property type="protein sequence ID" value="TCN87900.1"/>
    <property type="molecule type" value="Genomic_DNA"/>
</dbReference>
<feature type="transmembrane region" description="Helical" evidence="1">
    <location>
        <begin position="56"/>
        <end position="76"/>
    </location>
</feature>
<sequence length="137" mass="15466">MTAPTQSPLPKRLLALMLVYAILALSGLFYGRGVILSLLTLMMLLAITARHKAGLWLLRGYAIFGLAGSTLLPYLLEINPQLQQQLQQSQLWHYLDSVPGWLSMGLLIALTMIQLWLVFSAKVSRFFCRDINFNIMQ</sequence>
<dbReference type="RefSeq" id="WP_133038016.1">
    <property type="nucleotide sequence ID" value="NZ_SLWF01000004.1"/>
</dbReference>
<gene>
    <name evidence="2" type="ORF">EDC91_10432</name>
</gene>
<keyword evidence="1" id="KW-0472">Membrane</keyword>
<feature type="transmembrane region" description="Helical" evidence="1">
    <location>
        <begin position="101"/>
        <end position="119"/>
    </location>
</feature>
<evidence type="ECO:0000313" key="3">
    <source>
        <dbReference type="Proteomes" id="UP000294832"/>
    </source>
</evidence>
<evidence type="ECO:0000256" key="1">
    <source>
        <dbReference type="SAM" id="Phobius"/>
    </source>
</evidence>
<comment type="caution">
    <text evidence="2">The sequence shown here is derived from an EMBL/GenBank/DDBJ whole genome shotgun (WGS) entry which is preliminary data.</text>
</comment>
<proteinExistence type="predicted"/>
<dbReference type="Proteomes" id="UP000294832">
    <property type="component" value="Unassembled WGS sequence"/>
</dbReference>
<keyword evidence="3" id="KW-1185">Reference proteome</keyword>
<dbReference type="OrthoDB" id="6270875at2"/>
<name>A0A4R2FK95_9GAMM</name>
<reference evidence="2 3" key="1">
    <citation type="submission" date="2019-03" db="EMBL/GenBank/DDBJ databases">
        <title>Freshwater and sediment microbial communities from various areas in North America, analyzing microbe dynamics in response to fracking.</title>
        <authorList>
            <person name="Lamendella R."/>
        </authorList>
    </citation>
    <scope>NUCLEOTIDE SEQUENCE [LARGE SCALE GENOMIC DNA]</scope>
    <source>
        <strain evidence="2 3">74A</strain>
    </source>
</reference>